<organism evidence="2 3">
    <name type="scientific">Candidatus Edwardsbacteria bacterium GWF2_54_11</name>
    <dbReference type="NCBI Taxonomy" id="1817851"/>
    <lineage>
        <taxon>Bacteria</taxon>
        <taxon>Candidatus Edwardsiibacteriota</taxon>
    </lineage>
</organism>
<protein>
    <recommendedName>
        <fullName evidence="4">Signal peptidase I</fullName>
    </recommendedName>
</protein>
<sequence length="138" mass="15154">MEDQIGTGLLAAMGVVWMFVGLAAYLFSAFALMAIAKKTDTPNGWLGFIPIGNVYLMTQIAKLPWWWTLSILLAIIPVLGAIVMMVAMIYIWWKIAERLGKPGWWSLLLLIPIANIVIIAIMAWGKDTPAPAQGTPQA</sequence>
<feature type="transmembrane region" description="Helical" evidence="1">
    <location>
        <begin position="104"/>
        <end position="124"/>
    </location>
</feature>
<reference evidence="2 3" key="1">
    <citation type="journal article" date="2016" name="Nat. Commun.">
        <title>Thousands of microbial genomes shed light on interconnected biogeochemical processes in an aquifer system.</title>
        <authorList>
            <person name="Anantharaman K."/>
            <person name="Brown C.T."/>
            <person name="Hug L.A."/>
            <person name="Sharon I."/>
            <person name="Castelle C.J."/>
            <person name="Probst A.J."/>
            <person name="Thomas B.C."/>
            <person name="Singh A."/>
            <person name="Wilkins M.J."/>
            <person name="Karaoz U."/>
            <person name="Brodie E.L."/>
            <person name="Williams K.H."/>
            <person name="Hubbard S.S."/>
            <person name="Banfield J.F."/>
        </authorList>
    </citation>
    <scope>NUCLEOTIDE SEQUENCE [LARGE SCALE GENOMIC DNA]</scope>
</reference>
<feature type="transmembrane region" description="Helical" evidence="1">
    <location>
        <begin position="67"/>
        <end position="92"/>
    </location>
</feature>
<evidence type="ECO:0000256" key="1">
    <source>
        <dbReference type="SAM" id="Phobius"/>
    </source>
</evidence>
<name>A0A1F5RHD6_9BACT</name>
<accession>A0A1F5RHD6</accession>
<evidence type="ECO:0000313" key="2">
    <source>
        <dbReference type="EMBL" id="OGF13860.1"/>
    </source>
</evidence>
<dbReference type="Proteomes" id="UP000177230">
    <property type="component" value="Unassembled WGS sequence"/>
</dbReference>
<evidence type="ECO:0008006" key="4">
    <source>
        <dbReference type="Google" id="ProtNLM"/>
    </source>
</evidence>
<keyword evidence="1" id="KW-1133">Transmembrane helix</keyword>
<evidence type="ECO:0000313" key="3">
    <source>
        <dbReference type="Proteomes" id="UP000177230"/>
    </source>
</evidence>
<dbReference type="AlphaFoldDB" id="A0A1F5RHD6"/>
<feature type="transmembrane region" description="Helical" evidence="1">
    <location>
        <begin position="12"/>
        <end position="36"/>
    </location>
</feature>
<feature type="transmembrane region" description="Helical" evidence="1">
    <location>
        <begin position="43"/>
        <end position="61"/>
    </location>
</feature>
<keyword evidence="1" id="KW-0812">Transmembrane</keyword>
<dbReference type="EMBL" id="MFFM01000011">
    <property type="protein sequence ID" value="OGF13860.1"/>
    <property type="molecule type" value="Genomic_DNA"/>
</dbReference>
<proteinExistence type="predicted"/>
<comment type="caution">
    <text evidence="2">The sequence shown here is derived from an EMBL/GenBank/DDBJ whole genome shotgun (WGS) entry which is preliminary data.</text>
</comment>
<gene>
    <name evidence="2" type="ORF">A2024_10455</name>
</gene>
<keyword evidence="1" id="KW-0472">Membrane</keyword>